<protein>
    <submittedName>
        <fullName evidence="1">Uncharacterized protein</fullName>
    </submittedName>
</protein>
<gene>
    <name evidence="1" type="ORF">S06H3_45507</name>
</gene>
<organism evidence="1">
    <name type="scientific">marine sediment metagenome</name>
    <dbReference type="NCBI Taxonomy" id="412755"/>
    <lineage>
        <taxon>unclassified sequences</taxon>
        <taxon>metagenomes</taxon>
        <taxon>ecological metagenomes</taxon>
    </lineage>
</organism>
<comment type="caution">
    <text evidence="1">The sequence shown here is derived from an EMBL/GenBank/DDBJ whole genome shotgun (WGS) entry which is preliminary data.</text>
</comment>
<sequence>MPRKKKNQNELKPEQVQKELKKALTLKHPEKFIEKFITFALSRYVNPENLENAINDNADILTLALNHHHLSSPIVFPFF</sequence>
<reference evidence="1" key="1">
    <citation type="journal article" date="2014" name="Front. Microbiol.">
        <title>High frequency of phylogenetically diverse reductive dehalogenase-homologous genes in deep subseafloor sedimentary metagenomes.</title>
        <authorList>
            <person name="Kawai M."/>
            <person name="Futagami T."/>
            <person name="Toyoda A."/>
            <person name="Takaki Y."/>
            <person name="Nishi S."/>
            <person name="Hori S."/>
            <person name="Arai W."/>
            <person name="Tsubouchi T."/>
            <person name="Morono Y."/>
            <person name="Uchiyama I."/>
            <person name="Ito T."/>
            <person name="Fujiyama A."/>
            <person name="Inagaki F."/>
            <person name="Takami H."/>
        </authorList>
    </citation>
    <scope>NUCLEOTIDE SEQUENCE</scope>
    <source>
        <strain evidence="1">Expedition CK06-06</strain>
    </source>
</reference>
<name>X1MR69_9ZZZZ</name>
<dbReference type="EMBL" id="BARV01028424">
    <property type="protein sequence ID" value="GAI33818.1"/>
    <property type="molecule type" value="Genomic_DNA"/>
</dbReference>
<evidence type="ECO:0000313" key="1">
    <source>
        <dbReference type="EMBL" id="GAI33818.1"/>
    </source>
</evidence>
<feature type="non-terminal residue" evidence="1">
    <location>
        <position position="79"/>
    </location>
</feature>
<accession>X1MR69</accession>
<dbReference type="AlphaFoldDB" id="X1MR69"/>
<proteinExistence type="predicted"/>